<accession>A0A5B6VX80</accession>
<proteinExistence type="predicted"/>
<dbReference type="EMBL" id="SMMG02000005">
    <property type="protein sequence ID" value="KAA3474011.1"/>
    <property type="molecule type" value="Genomic_DNA"/>
</dbReference>
<comment type="caution">
    <text evidence="1">The sequence shown here is derived from an EMBL/GenBank/DDBJ whole genome shotgun (WGS) entry which is preliminary data.</text>
</comment>
<name>A0A5B6VX80_9ROSI</name>
<protein>
    <submittedName>
        <fullName evidence="1">Integrase</fullName>
    </submittedName>
</protein>
<sequence length="80" mass="9237">MAQFLAELKAKLMFLQQICEAQKRYNDLQVKRVQCELTSDSEFQIGLNDCLIQSSYRNFFMNAHSGTMSIHLGMIKCITI</sequence>
<dbReference type="AlphaFoldDB" id="A0A5B6VX80"/>
<keyword evidence="2" id="KW-1185">Reference proteome</keyword>
<organism evidence="1 2">
    <name type="scientific">Gossypium australe</name>
    <dbReference type="NCBI Taxonomy" id="47621"/>
    <lineage>
        <taxon>Eukaryota</taxon>
        <taxon>Viridiplantae</taxon>
        <taxon>Streptophyta</taxon>
        <taxon>Embryophyta</taxon>
        <taxon>Tracheophyta</taxon>
        <taxon>Spermatophyta</taxon>
        <taxon>Magnoliopsida</taxon>
        <taxon>eudicotyledons</taxon>
        <taxon>Gunneridae</taxon>
        <taxon>Pentapetalae</taxon>
        <taxon>rosids</taxon>
        <taxon>malvids</taxon>
        <taxon>Malvales</taxon>
        <taxon>Malvaceae</taxon>
        <taxon>Malvoideae</taxon>
        <taxon>Gossypium</taxon>
    </lineage>
</organism>
<reference evidence="2" key="1">
    <citation type="journal article" date="2019" name="Plant Biotechnol. J.">
        <title>Genome sequencing of the Australian wild diploid species Gossypium australe highlights disease resistance and delayed gland morphogenesis.</title>
        <authorList>
            <person name="Cai Y."/>
            <person name="Cai X."/>
            <person name="Wang Q."/>
            <person name="Wang P."/>
            <person name="Zhang Y."/>
            <person name="Cai C."/>
            <person name="Xu Y."/>
            <person name="Wang K."/>
            <person name="Zhou Z."/>
            <person name="Wang C."/>
            <person name="Geng S."/>
            <person name="Li B."/>
            <person name="Dong Q."/>
            <person name="Hou Y."/>
            <person name="Wang H."/>
            <person name="Ai P."/>
            <person name="Liu Z."/>
            <person name="Yi F."/>
            <person name="Sun M."/>
            <person name="An G."/>
            <person name="Cheng J."/>
            <person name="Zhang Y."/>
            <person name="Shi Q."/>
            <person name="Xie Y."/>
            <person name="Shi X."/>
            <person name="Chang Y."/>
            <person name="Huang F."/>
            <person name="Chen Y."/>
            <person name="Hong S."/>
            <person name="Mi L."/>
            <person name="Sun Q."/>
            <person name="Zhang L."/>
            <person name="Zhou B."/>
            <person name="Peng R."/>
            <person name="Zhang X."/>
            <person name="Liu F."/>
        </authorList>
    </citation>
    <scope>NUCLEOTIDE SEQUENCE [LARGE SCALE GENOMIC DNA]</scope>
    <source>
        <strain evidence="2">cv. PA1801</strain>
    </source>
</reference>
<evidence type="ECO:0000313" key="2">
    <source>
        <dbReference type="Proteomes" id="UP000325315"/>
    </source>
</evidence>
<evidence type="ECO:0000313" key="1">
    <source>
        <dbReference type="EMBL" id="KAA3474011.1"/>
    </source>
</evidence>
<dbReference type="OrthoDB" id="1002254at2759"/>
<gene>
    <name evidence="1" type="ORF">EPI10_024345</name>
</gene>
<dbReference type="Proteomes" id="UP000325315">
    <property type="component" value="Unassembled WGS sequence"/>
</dbReference>